<name>A0AA39YBS2_9PEZI</name>
<evidence type="ECO:0000313" key="2">
    <source>
        <dbReference type="EMBL" id="KAK0649724.1"/>
    </source>
</evidence>
<dbReference type="Proteomes" id="UP001174936">
    <property type="component" value="Unassembled WGS sequence"/>
</dbReference>
<evidence type="ECO:0000256" key="1">
    <source>
        <dbReference type="SAM" id="MobiDB-lite"/>
    </source>
</evidence>
<sequence>MANPNQPPTLRVVGGPTEDLEFSLHPGNVSVYIQKEGARVCTHCKRLIIIDRFAQTNCGCNPNQVFSPHLATIINYFGKVYEPNAQGVMEARWRHLYGTVNFNGHTGFTRSPLAVAPLGFEASGARMPIAAPGQVPPNHPAPVVAPDSLQRVTGWLSQIADPPAPPHFIPLEPDLLAGPHGLPHVDGPVPDIKAEPESPPAGPGAGNGA</sequence>
<gene>
    <name evidence="2" type="ORF">B0T16DRAFT_389721</name>
</gene>
<proteinExistence type="predicted"/>
<evidence type="ECO:0000313" key="3">
    <source>
        <dbReference type="Proteomes" id="UP001174936"/>
    </source>
</evidence>
<accession>A0AA39YBS2</accession>
<feature type="region of interest" description="Disordered" evidence="1">
    <location>
        <begin position="179"/>
        <end position="209"/>
    </location>
</feature>
<organism evidence="2 3">
    <name type="scientific">Cercophora newfieldiana</name>
    <dbReference type="NCBI Taxonomy" id="92897"/>
    <lineage>
        <taxon>Eukaryota</taxon>
        <taxon>Fungi</taxon>
        <taxon>Dikarya</taxon>
        <taxon>Ascomycota</taxon>
        <taxon>Pezizomycotina</taxon>
        <taxon>Sordariomycetes</taxon>
        <taxon>Sordariomycetidae</taxon>
        <taxon>Sordariales</taxon>
        <taxon>Lasiosphaeriaceae</taxon>
        <taxon>Cercophora</taxon>
    </lineage>
</organism>
<reference evidence="2" key="1">
    <citation type="submission" date="2023-06" db="EMBL/GenBank/DDBJ databases">
        <title>Genome-scale phylogeny and comparative genomics of the fungal order Sordariales.</title>
        <authorList>
            <consortium name="Lawrence Berkeley National Laboratory"/>
            <person name="Hensen N."/>
            <person name="Bonometti L."/>
            <person name="Westerberg I."/>
            <person name="Brannstrom I.O."/>
            <person name="Guillou S."/>
            <person name="Cros-Aarteil S."/>
            <person name="Calhoun S."/>
            <person name="Haridas S."/>
            <person name="Kuo A."/>
            <person name="Mondo S."/>
            <person name="Pangilinan J."/>
            <person name="Riley R."/>
            <person name="Labutti K."/>
            <person name="Andreopoulos B."/>
            <person name="Lipzen A."/>
            <person name="Chen C."/>
            <person name="Yanf M."/>
            <person name="Daum C."/>
            <person name="Ng V."/>
            <person name="Clum A."/>
            <person name="Steindorff A."/>
            <person name="Ohm R."/>
            <person name="Martin F."/>
            <person name="Silar P."/>
            <person name="Natvig D."/>
            <person name="Lalanne C."/>
            <person name="Gautier V."/>
            <person name="Ament-Velasquez S.L."/>
            <person name="Kruys A."/>
            <person name="Hutchinson M.I."/>
            <person name="Powell A.J."/>
            <person name="Barry K."/>
            <person name="Miller A.N."/>
            <person name="Grigoriev I.V."/>
            <person name="Debuchy R."/>
            <person name="Gladieux P."/>
            <person name="Thoren M.H."/>
            <person name="Johannesson H."/>
        </authorList>
    </citation>
    <scope>NUCLEOTIDE SEQUENCE</scope>
    <source>
        <strain evidence="2">SMH2532-1</strain>
    </source>
</reference>
<dbReference type="AlphaFoldDB" id="A0AA39YBS2"/>
<dbReference type="EMBL" id="JAULSV010000003">
    <property type="protein sequence ID" value="KAK0649724.1"/>
    <property type="molecule type" value="Genomic_DNA"/>
</dbReference>
<protein>
    <submittedName>
        <fullName evidence="2">Uncharacterized protein</fullName>
    </submittedName>
</protein>
<keyword evidence="3" id="KW-1185">Reference proteome</keyword>
<comment type="caution">
    <text evidence="2">The sequence shown here is derived from an EMBL/GenBank/DDBJ whole genome shotgun (WGS) entry which is preliminary data.</text>
</comment>